<organism evidence="7 8">
    <name type="scientific">Diploscapter pachys</name>
    <dbReference type="NCBI Taxonomy" id="2018661"/>
    <lineage>
        <taxon>Eukaryota</taxon>
        <taxon>Metazoa</taxon>
        <taxon>Ecdysozoa</taxon>
        <taxon>Nematoda</taxon>
        <taxon>Chromadorea</taxon>
        <taxon>Rhabditida</taxon>
        <taxon>Rhabditina</taxon>
        <taxon>Rhabditomorpha</taxon>
        <taxon>Rhabditoidea</taxon>
        <taxon>Rhabditidae</taxon>
        <taxon>Diploscapter</taxon>
    </lineage>
</organism>
<proteinExistence type="inferred from homology"/>
<name>A0A2A2J7V4_9BILA</name>
<dbReference type="OrthoDB" id="10040024at2759"/>
<dbReference type="PANTHER" id="PTHR23427:SF2">
    <property type="entry name" value="SURFEIT LOCUS PROTEIN 1"/>
    <property type="match status" value="1"/>
</dbReference>
<evidence type="ECO:0000256" key="1">
    <source>
        <dbReference type="ARBA" id="ARBA00004370"/>
    </source>
</evidence>
<protein>
    <recommendedName>
        <fullName evidence="6">SURF1-like protein</fullName>
    </recommendedName>
</protein>
<sequence>MLLRMLTVRSHFFDIPCSSSTLLLVRHCTTASSQFRAAQTLNVPKSSREGTTLNLDAKRATNEERKQKRGKKKTEWSAGTVGMLIIPMVTFCLGCWQVGRLRWKLTLIDSMKQRLNAPAIDIPEEDLSQLNQLEYKRVRVRGEFIHDRAFVISPRGRFDPGYQPKNTSSIMSNEEITSHGGHVITPFRLQKNGRIIMVNRGWVPPHQISRESRLKSEPKGIVQFEAIVRKTEKRPQFVSKNAPEMGLWYYKDLEEMGHYYGTEPVMVDAVYETSIPGGPIGGQTNVSIRNEHMQYIVTW</sequence>
<evidence type="ECO:0000256" key="5">
    <source>
        <dbReference type="ARBA" id="ARBA00023136"/>
    </source>
</evidence>
<evidence type="ECO:0000313" key="7">
    <source>
        <dbReference type="EMBL" id="PAV57725.1"/>
    </source>
</evidence>
<dbReference type="InterPro" id="IPR002994">
    <property type="entry name" value="Surf1/Shy1"/>
</dbReference>
<evidence type="ECO:0000256" key="3">
    <source>
        <dbReference type="ARBA" id="ARBA00022692"/>
    </source>
</evidence>
<dbReference type="AlphaFoldDB" id="A0A2A2J7V4"/>
<dbReference type="InterPro" id="IPR045214">
    <property type="entry name" value="Surf1/Surf4"/>
</dbReference>
<comment type="caution">
    <text evidence="7">The sequence shown here is derived from an EMBL/GenBank/DDBJ whole genome shotgun (WGS) entry which is preliminary data.</text>
</comment>
<dbReference type="PANTHER" id="PTHR23427">
    <property type="entry name" value="SURFEIT LOCUS PROTEIN"/>
    <property type="match status" value="1"/>
</dbReference>
<comment type="similarity">
    <text evidence="2 6">Belongs to the SURF1 family.</text>
</comment>
<evidence type="ECO:0000256" key="4">
    <source>
        <dbReference type="ARBA" id="ARBA00022989"/>
    </source>
</evidence>
<dbReference type="GO" id="GO:0005743">
    <property type="term" value="C:mitochondrial inner membrane"/>
    <property type="evidence" value="ECO:0007669"/>
    <property type="project" value="UniProtKB-SubCell"/>
</dbReference>
<keyword evidence="6" id="KW-0999">Mitochondrion inner membrane</keyword>
<dbReference type="GO" id="GO:0033617">
    <property type="term" value="P:mitochondrial respiratory chain complex IV assembly"/>
    <property type="evidence" value="ECO:0007669"/>
    <property type="project" value="TreeGrafter"/>
</dbReference>
<evidence type="ECO:0000256" key="2">
    <source>
        <dbReference type="ARBA" id="ARBA00007165"/>
    </source>
</evidence>
<gene>
    <name evidence="7" type="ORF">WR25_15846</name>
</gene>
<keyword evidence="8" id="KW-1185">Reference proteome</keyword>
<dbReference type="CDD" id="cd06662">
    <property type="entry name" value="SURF1"/>
    <property type="match status" value="1"/>
</dbReference>
<dbReference type="Pfam" id="PF02104">
    <property type="entry name" value="SURF1"/>
    <property type="match status" value="1"/>
</dbReference>
<comment type="subcellular location">
    <subcellularLocation>
        <location evidence="1">Membrane</location>
    </subcellularLocation>
    <subcellularLocation>
        <location evidence="6">Mitochondrion inner membrane</location>
        <topology evidence="6">Multi-pass membrane protein</topology>
    </subcellularLocation>
</comment>
<reference evidence="7 8" key="1">
    <citation type="journal article" date="2017" name="Curr. Biol.">
        <title>Genome architecture and evolution of a unichromosomal asexual nematode.</title>
        <authorList>
            <person name="Fradin H."/>
            <person name="Zegar C."/>
            <person name="Gutwein M."/>
            <person name="Lucas J."/>
            <person name="Kovtun M."/>
            <person name="Corcoran D."/>
            <person name="Baugh L.R."/>
            <person name="Kiontke K."/>
            <person name="Gunsalus K."/>
            <person name="Fitch D.H."/>
            <person name="Piano F."/>
        </authorList>
    </citation>
    <scope>NUCLEOTIDE SEQUENCE [LARGE SCALE GENOMIC DNA]</scope>
    <source>
        <strain evidence="7">PF1309</strain>
    </source>
</reference>
<keyword evidence="4 6" id="KW-1133">Transmembrane helix</keyword>
<dbReference type="Proteomes" id="UP000218231">
    <property type="component" value="Unassembled WGS sequence"/>
</dbReference>
<dbReference type="EMBL" id="LIAE01010628">
    <property type="protein sequence ID" value="PAV57725.1"/>
    <property type="molecule type" value="Genomic_DNA"/>
</dbReference>
<dbReference type="STRING" id="2018661.A0A2A2J7V4"/>
<evidence type="ECO:0000256" key="6">
    <source>
        <dbReference type="RuleBase" id="RU363076"/>
    </source>
</evidence>
<feature type="transmembrane region" description="Helical" evidence="6">
    <location>
        <begin position="76"/>
        <end position="99"/>
    </location>
</feature>
<comment type="function">
    <text evidence="6">Probably involved in the biogenesis of the COX complex.</text>
</comment>
<accession>A0A2A2J7V4</accession>
<keyword evidence="5 6" id="KW-0472">Membrane</keyword>
<dbReference type="PROSITE" id="PS50895">
    <property type="entry name" value="SURF1"/>
    <property type="match status" value="1"/>
</dbReference>
<keyword evidence="3 6" id="KW-0812">Transmembrane</keyword>
<keyword evidence="6" id="KW-0496">Mitochondrion</keyword>
<evidence type="ECO:0000313" key="8">
    <source>
        <dbReference type="Proteomes" id="UP000218231"/>
    </source>
</evidence>
<comment type="caution">
    <text evidence="6">Lacks conserved residue(s) required for the propagation of feature annotation.</text>
</comment>